<keyword evidence="6" id="KW-1185">Reference proteome</keyword>
<dbReference type="SUPFAM" id="SSF57701">
    <property type="entry name" value="Zn2/Cys6 DNA-binding domain"/>
    <property type="match status" value="1"/>
</dbReference>
<dbReference type="PANTHER" id="PTHR37534">
    <property type="entry name" value="TRANSCRIPTIONAL ACTIVATOR PROTEIN UGA3"/>
    <property type="match status" value="1"/>
</dbReference>
<dbReference type="InterPro" id="IPR021858">
    <property type="entry name" value="Fun_TF"/>
</dbReference>
<dbReference type="CDD" id="cd00067">
    <property type="entry name" value="GAL4"/>
    <property type="match status" value="1"/>
</dbReference>
<evidence type="ECO:0000313" key="5">
    <source>
        <dbReference type="EMBL" id="KAL1588347.1"/>
    </source>
</evidence>
<accession>A0AB34KWD8</accession>
<comment type="subcellular location">
    <subcellularLocation>
        <location evidence="1">Nucleus</location>
    </subcellularLocation>
</comment>
<feature type="region of interest" description="Disordered" evidence="3">
    <location>
        <begin position="172"/>
        <end position="209"/>
    </location>
</feature>
<dbReference type="Pfam" id="PF00172">
    <property type="entry name" value="Zn_clus"/>
    <property type="match status" value="1"/>
</dbReference>
<dbReference type="Gene3D" id="4.10.240.10">
    <property type="entry name" value="Zn(2)-C6 fungal-type DNA-binding domain"/>
    <property type="match status" value="1"/>
</dbReference>
<evidence type="ECO:0000313" key="6">
    <source>
        <dbReference type="Proteomes" id="UP000803884"/>
    </source>
</evidence>
<dbReference type="AlphaFoldDB" id="A0AB34KWD8"/>
<gene>
    <name evidence="5" type="ORF">WHR41_03046</name>
</gene>
<dbReference type="EMBL" id="JAAQHG020000007">
    <property type="protein sequence ID" value="KAL1588347.1"/>
    <property type="molecule type" value="Genomic_DNA"/>
</dbReference>
<dbReference type="SMART" id="SM00066">
    <property type="entry name" value="GAL4"/>
    <property type="match status" value="1"/>
</dbReference>
<keyword evidence="2" id="KW-0539">Nucleus</keyword>
<proteinExistence type="predicted"/>
<name>A0AB34KWD8_9PEZI</name>
<feature type="region of interest" description="Disordered" evidence="3">
    <location>
        <begin position="246"/>
        <end position="269"/>
    </location>
</feature>
<evidence type="ECO:0000256" key="2">
    <source>
        <dbReference type="ARBA" id="ARBA00023242"/>
    </source>
</evidence>
<dbReference type="PROSITE" id="PS50048">
    <property type="entry name" value="ZN2_CY6_FUNGAL_2"/>
    <property type="match status" value="1"/>
</dbReference>
<dbReference type="GO" id="GO:0045944">
    <property type="term" value="P:positive regulation of transcription by RNA polymerase II"/>
    <property type="evidence" value="ECO:0007669"/>
    <property type="project" value="TreeGrafter"/>
</dbReference>
<organism evidence="5 6">
    <name type="scientific">Cladosporium halotolerans</name>
    <dbReference type="NCBI Taxonomy" id="1052096"/>
    <lineage>
        <taxon>Eukaryota</taxon>
        <taxon>Fungi</taxon>
        <taxon>Dikarya</taxon>
        <taxon>Ascomycota</taxon>
        <taxon>Pezizomycotina</taxon>
        <taxon>Dothideomycetes</taxon>
        <taxon>Dothideomycetidae</taxon>
        <taxon>Cladosporiales</taxon>
        <taxon>Cladosporiaceae</taxon>
        <taxon>Cladosporium</taxon>
    </lineage>
</organism>
<dbReference type="PROSITE" id="PS00463">
    <property type="entry name" value="ZN2_CY6_FUNGAL_1"/>
    <property type="match status" value="1"/>
</dbReference>
<feature type="compositionally biased region" description="Polar residues" evidence="3">
    <location>
        <begin position="175"/>
        <end position="188"/>
    </location>
</feature>
<sequence>MQQQDKDSPPPPSRSQNQLPPLAPRRDTKSSSKERRSSGSLPPGRTPRLSHRSRAGCYTCRGRKVKCDEVQPRCGPCTRLHRDCDWEVRWNFSDATSSTQHKHRNVSTSGSTVWDPRSRVGSPASASSASVRDDLPAFSRLTNDEDRERKAEATLPGTYSVVVTPKSFADLPEYASTSSPQETRSQQSTERKRRTFSNPVGRTRSSADPNVVVLDRFEELTATTSLPASLGPTGRQEGLPESLQHMSLSMTPSSGTSSQPTTPSAYVSPSESRLVSHFRRYIVGRLVPNPLEDTPSDNLTPGSIRDLFELEATKFPPLHHAICALSALNLSYHGQATLEEAMEHYEKALSAQTPTASDDLLSDGVFLRHYLLFIYDISMTVDASNTVAGMWVGHLKHLSTLTQARVARFGKEPHAFVMWSICTFDTYACLMGYGSCDYFRMALERQILPPLGAGMPSFWSSQGCTGWSREGQAFPIIMNMKRGVLVHTAKIAQTAQGFRSEAAARTPIPPGQYAQWQAQVSQLQANLSNFWAQAYPDFLEKDSPIAGRVLEPGLRFVFEHAFLLYHATLLYTRTSMFPNQRLLPTANQALLATDTAARAAQILSLASAILSKGGLDHRAVVFPIFIAGIATPTADAKVKAIELLRAFEGHGIGQNTGVVRRLLVGVCEEQRRCVEVGRRAEEVDWVRFGRERGLGVVNCGL</sequence>
<reference evidence="5 6" key="1">
    <citation type="journal article" date="2020" name="Microbiol. Resour. Announc.">
        <title>Draft Genome Sequence of a Cladosporium Species Isolated from the Mesophotic Ascidian Didemnum maculosum.</title>
        <authorList>
            <person name="Gioti A."/>
            <person name="Siaperas R."/>
            <person name="Nikolaivits E."/>
            <person name="Le Goff G."/>
            <person name="Ouazzani J."/>
            <person name="Kotoulas G."/>
            <person name="Topakas E."/>
        </authorList>
    </citation>
    <scope>NUCLEOTIDE SEQUENCE [LARGE SCALE GENOMIC DNA]</scope>
    <source>
        <strain evidence="5 6">TM138-S3</strain>
    </source>
</reference>
<dbReference type="InterPro" id="IPR001138">
    <property type="entry name" value="Zn2Cys6_DnaBD"/>
</dbReference>
<evidence type="ECO:0000256" key="3">
    <source>
        <dbReference type="SAM" id="MobiDB-lite"/>
    </source>
</evidence>
<dbReference type="RefSeq" id="XP_069231452.1">
    <property type="nucleotide sequence ID" value="XM_069371652.1"/>
</dbReference>
<dbReference type="GO" id="GO:0000976">
    <property type="term" value="F:transcription cis-regulatory region binding"/>
    <property type="evidence" value="ECO:0007669"/>
    <property type="project" value="TreeGrafter"/>
</dbReference>
<feature type="compositionally biased region" description="Basic and acidic residues" evidence="3">
    <location>
        <begin position="142"/>
        <end position="152"/>
    </location>
</feature>
<dbReference type="GeneID" id="96004490"/>
<feature type="region of interest" description="Disordered" evidence="3">
    <location>
        <begin position="1"/>
        <end position="55"/>
    </location>
</feature>
<dbReference type="InterPro" id="IPR036864">
    <property type="entry name" value="Zn2-C6_fun-type_DNA-bd_sf"/>
</dbReference>
<feature type="compositionally biased region" description="Polar residues" evidence="3">
    <location>
        <begin position="196"/>
        <end position="208"/>
    </location>
</feature>
<evidence type="ECO:0000256" key="1">
    <source>
        <dbReference type="ARBA" id="ARBA00004123"/>
    </source>
</evidence>
<dbReference type="GO" id="GO:0000981">
    <property type="term" value="F:DNA-binding transcription factor activity, RNA polymerase II-specific"/>
    <property type="evidence" value="ECO:0007669"/>
    <property type="project" value="InterPro"/>
</dbReference>
<feature type="compositionally biased region" description="Low complexity" evidence="3">
    <location>
        <begin position="119"/>
        <end position="130"/>
    </location>
</feature>
<feature type="domain" description="Zn(2)-C6 fungal-type" evidence="4">
    <location>
        <begin position="56"/>
        <end position="86"/>
    </location>
</feature>
<dbReference type="PANTHER" id="PTHR37534:SF49">
    <property type="entry name" value="LYSINE BIOSYNTHESIS REGULATORY PROTEIN LYS14"/>
    <property type="match status" value="1"/>
</dbReference>
<feature type="compositionally biased region" description="Low complexity" evidence="3">
    <location>
        <begin position="247"/>
        <end position="264"/>
    </location>
</feature>
<comment type="caution">
    <text evidence="5">The sequence shown here is derived from an EMBL/GenBank/DDBJ whole genome shotgun (WGS) entry which is preliminary data.</text>
</comment>
<dbReference type="GO" id="GO:0008270">
    <property type="term" value="F:zinc ion binding"/>
    <property type="evidence" value="ECO:0007669"/>
    <property type="project" value="InterPro"/>
</dbReference>
<dbReference type="CDD" id="cd12148">
    <property type="entry name" value="fungal_TF_MHR"/>
    <property type="match status" value="1"/>
</dbReference>
<dbReference type="Pfam" id="PF11951">
    <property type="entry name" value="Fungal_trans_2"/>
    <property type="match status" value="1"/>
</dbReference>
<evidence type="ECO:0000259" key="4">
    <source>
        <dbReference type="PROSITE" id="PS50048"/>
    </source>
</evidence>
<dbReference type="GO" id="GO:0005634">
    <property type="term" value="C:nucleus"/>
    <property type="evidence" value="ECO:0007669"/>
    <property type="project" value="UniProtKB-SubCell"/>
</dbReference>
<feature type="region of interest" description="Disordered" evidence="3">
    <location>
        <begin position="95"/>
        <end position="153"/>
    </location>
</feature>
<feature type="compositionally biased region" description="Basic and acidic residues" evidence="3">
    <location>
        <begin position="24"/>
        <end position="37"/>
    </location>
</feature>
<protein>
    <recommendedName>
        <fullName evidence="4">Zn(2)-C6 fungal-type domain-containing protein</fullName>
    </recommendedName>
</protein>
<dbReference type="Proteomes" id="UP000803884">
    <property type="component" value="Unassembled WGS sequence"/>
</dbReference>